<reference evidence="1" key="1">
    <citation type="submission" date="2021-06" db="EMBL/GenBank/DDBJ databases">
        <authorList>
            <person name="Kallberg Y."/>
            <person name="Tangrot J."/>
            <person name="Rosling A."/>
        </authorList>
    </citation>
    <scope>NUCLEOTIDE SEQUENCE</scope>
    <source>
        <strain evidence="1">MA453B</strain>
    </source>
</reference>
<gene>
    <name evidence="1" type="ORF">DERYTH_LOCUS11773</name>
</gene>
<organism evidence="1 2">
    <name type="scientific">Dentiscutata erythropus</name>
    <dbReference type="NCBI Taxonomy" id="1348616"/>
    <lineage>
        <taxon>Eukaryota</taxon>
        <taxon>Fungi</taxon>
        <taxon>Fungi incertae sedis</taxon>
        <taxon>Mucoromycota</taxon>
        <taxon>Glomeromycotina</taxon>
        <taxon>Glomeromycetes</taxon>
        <taxon>Diversisporales</taxon>
        <taxon>Gigasporaceae</taxon>
        <taxon>Dentiscutata</taxon>
    </lineage>
</organism>
<sequence>MSDGDEILTKNLKIKTLQPEYNDKTWHEYLKNVDQICKQTKIDSDWLEIFSIYNYANSIIQQTKDKTFIFDIDREKKQITMFKDSVPVSALQEPAKRAELQRKKNCFLSLKILIELAENEKISHEVVLQKLSDVGFTIHYLSRVKDIMFKQVVHV</sequence>
<dbReference type="EMBL" id="CAJVPY010007433">
    <property type="protein sequence ID" value="CAG8680461.1"/>
    <property type="molecule type" value="Genomic_DNA"/>
</dbReference>
<comment type="caution">
    <text evidence="1">The sequence shown here is derived from an EMBL/GenBank/DDBJ whole genome shotgun (WGS) entry which is preliminary data.</text>
</comment>
<name>A0A9N9HH66_9GLOM</name>
<dbReference type="Proteomes" id="UP000789405">
    <property type="component" value="Unassembled WGS sequence"/>
</dbReference>
<evidence type="ECO:0000313" key="1">
    <source>
        <dbReference type="EMBL" id="CAG8680461.1"/>
    </source>
</evidence>
<accession>A0A9N9HH66</accession>
<keyword evidence="2" id="KW-1185">Reference proteome</keyword>
<evidence type="ECO:0000313" key="2">
    <source>
        <dbReference type="Proteomes" id="UP000789405"/>
    </source>
</evidence>
<protein>
    <submittedName>
        <fullName evidence="1">27604_t:CDS:1</fullName>
    </submittedName>
</protein>
<dbReference type="OrthoDB" id="2359983at2759"/>
<proteinExistence type="predicted"/>
<dbReference type="AlphaFoldDB" id="A0A9N9HH66"/>